<dbReference type="AlphaFoldDB" id="A0A849SMT8"/>
<proteinExistence type="predicted"/>
<dbReference type="EMBL" id="JABFRW010000095">
    <property type="protein sequence ID" value="NOT34127.1"/>
    <property type="molecule type" value="Genomic_DNA"/>
</dbReference>
<comment type="caution">
    <text evidence="2">The sequence shown here is derived from an EMBL/GenBank/DDBJ whole genome shotgun (WGS) entry which is preliminary data.</text>
</comment>
<dbReference type="Pfam" id="PF17820">
    <property type="entry name" value="PDZ_6"/>
    <property type="match status" value="1"/>
</dbReference>
<dbReference type="InterPro" id="IPR041489">
    <property type="entry name" value="PDZ_6"/>
</dbReference>
<dbReference type="InterPro" id="IPR036034">
    <property type="entry name" value="PDZ_sf"/>
</dbReference>
<protein>
    <submittedName>
        <fullName evidence="2">PDZ domain-containing protein</fullName>
    </submittedName>
</protein>
<accession>A0A849SMT8</accession>
<dbReference type="SUPFAM" id="SSF50156">
    <property type="entry name" value="PDZ domain-like"/>
    <property type="match status" value="1"/>
</dbReference>
<feature type="domain" description="PDZ" evidence="1">
    <location>
        <begin position="42"/>
        <end position="71"/>
    </location>
</feature>
<reference evidence="2 3" key="1">
    <citation type="submission" date="2020-04" db="EMBL/GenBank/DDBJ databases">
        <title>Metagenomic profiling of ammonia- and methane-oxidizing microorganisms in a Dutch drinking water treatment plant.</title>
        <authorList>
            <person name="Poghosyan L."/>
            <person name="Leucker S."/>
        </authorList>
    </citation>
    <scope>NUCLEOTIDE SEQUENCE [LARGE SCALE GENOMIC DNA]</scope>
    <source>
        <strain evidence="2">S-RSF-IL-03</strain>
    </source>
</reference>
<dbReference type="Proteomes" id="UP000580839">
    <property type="component" value="Unassembled WGS sequence"/>
</dbReference>
<dbReference type="Gene3D" id="2.30.42.10">
    <property type="match status" value="1"/>
</dbReference>
<gene>
    <name evidence="2" type="ORF">HOP12_08165</name>
</gene>
<name>A0A849SMT8_UNCEI</name>
<organism evidence="2 3">
    <name type="scientific">Eiseniibacteriota bacterium</name>
    <dbReference type="NCBI Taxonomy" id="2212470"/>
    <lineage>
        <taxon>Bacteria</taxon>
        <taxon>Candidatus Eiseniibacteriota</taxon>
    </lineage>
</organism>
<evidence type="ECO:0000313" key="2">
    <source>
        <dbReference type="EMBL" id="NOT34127.1"/>
    </source>
</evidence>
<evidence type="ECO:0000313" key="3">
    <source>
        <dbReference type="Proteomes" id="UP000580839"/>
    </source>
</evidence>
<sequence length="228" mass="25518">MSRRDAERLAQRGWFGVGLDCGECGLAIQDSLIVWRTREYPVIYSVDPEGPAMQAGLQRGDRLFKIDGLSLVTPEGQKHFGGVKPGQTVRWTYVRDGQQRVARSTARRRPDALGRYATSVARLREDLDRRRAELETSSKSFDSERAMRDVNRVMQQLDQVMDDSRAPEALSGDQRLRYSGSVGDADVEVRGVANVVVSRDPATGELIITTSEATVRVKPGLKDKVRRR</sequence>
<evidence type="ECO:0000259" key="1">
    <source>
        <dbReference type="Pfam" id="PF17820"/>
    </source>
</evidence>